<feature type="compositionally biased region" description="Acidic residues" evidence="2">
    <location>
        <begin position="54"/>
        <end position="86"/>
    </location>
</feature>
<gene>
    <name evidence="4" type="ORF">CSSPJE1EN1_LOCUS16276</name>
</gene>
<feature type="compositionally biased region" description="Acidic residues" evidence="2">
    <location>
        <begin position="143"/>
        <end position="154"/>
    </location>
</feature>
<feature type="compositionally biased region" description="Acidic residues" evidence="2">
    <location>
        <begin position="172"/>
        <end position="189"/>
    </location>
</feature>
<feature type="compositionally biased region" description="Basic and acidic residues" evidence="2">
    <location>
        <begin position="485"/>
        <end position="498"/>
    </location>
</feature>
<evidence type="ECO:0000256" key="2">
    <source>
        <dbReference type="SAM" id="MobiDB-lite"/>
    </source>
</evidence>
<dbReference type="PANTHER" id="PTHR13237">
    <property type="entry name" value="SOMETHING ABOUT SILENCING PROTEIN 10-RELATED"/>
    <property type="match status" value="1"/>
</dbReference>
<feature type="compositionally biased region" description="Basic and acidic residues" evidence="2">
    <location>
        <begin position="190"/>
        <end position="199"/>
    </location>
</feature>
<name>A0ABP0WVE5_9BRYO</name>
<feature type="compositionally biased region" description="Acidic residues" evidence="2">
    <location>
        <begin position="107"/>
        <end position="118"/>
    </location>
</feature>
<feature type="compositionally biased region" description="Basic residues" evidence="2">
    <location>
        <begin position="590"/>
        <end position="611"/>
    </location>
</feature>
<evidence type="ECO:0000259" key="3">
    <source>
        <dbReference type="Pfam" id="PF09368"/>
    </source>
</evidence>
<accession>A0ABP0WVE5</accession>
<dbReference type="Proteomes" id="UP001497444">
    <property type="component" value="Chromosome 3"/>
</dbReference>
<reference evidence="4" key="1">
    <citation type="submission" date="2024-02" db="EMBL/GenBank/DDBJ databases">
        <authorList>
            <consortium name="ELIXIR-Norway"/>
            <consortium name="Elixir Norway"/>
        </authorList>
    </citation>
    <scope>NUCLEOTIDE SEQUENCE</scope>
</reference>
<feature type="domain" description="Sas10 C-terminal" evidence="3">
    <location>
        <begin position="568"/>
        <end position="641"/>
    </location>
</feature>
<keyword evidence="5" id="KW-1185">Reference proteome</keyword>
<feature type="region of interest" description="Disordered" evidence="2">
    <location>
        <begin position="140"/>
        <end position="209"/>
    </location>
</feature>
<dbReference type="InterPro" id="IPR018972">
    <property type="entry name" value="Sas10_C_dom"/>
</dbReference>
<evidence type="ECO:0000256" key="1">
    <source>
        <dbReference type="ARBA" id="ARBA00022553"/>
    </source>
</evidence>
<evidence type="ECO:0000313" key="5">
    <source>
        <dbReference type="Proteomes" id="UP001497444"/>
    </source>
</evidence>
<dbReference type="InterPro" id="IPR007146">
    <property type="entry name" value="Sas10/Utp3/C1D"/>
</dbReference>
<protein>
    <recommendedName>
        <fullName evidence="3">Sas10 C-terminal domain-containing protein</fullName>
    </recommendedName>
</protein>
<proteinExistence type="predicted"/>
<dbReference type="EMBL" id="OZ020098">
    <property type="protein sequence ID" value="CAK9270798.1"/>
    <property type="molecule type" value="Genomic_DNA"/>
</dbReference>
<dbReference type="Pfam" id="PF04000">
    <property type="entry name" value="Sas10_Utp3"/>
    <property type="match status" value="1"/>
</dbReference>
<sequence length="643" mass="72485">MGRGGPSKARPPKQRSRRHDDDNLGMQPEDFVDEIDEFHNKREKISLDPTKDLEDLDELEDDEVPVMDLQEGDDDDDDDDMDDEELTGLAAKLVRQSKIMKQRAGMENDDEEEEEEEEKEKTAWGKGKRIYYSADNVEYELQSSDEEAPAEEEAEALRLQKEMAASLRPEDYDVSDTESDDNSEKEETFEDGRGKEKPGKTTLRGWGGSADAENKMVTVEAVKKDISALSKEEQMELLMSDAPELVALVTELRDGLHELHTKIQPVMDKVKDGLQATKEGMNYLEVKHVLLLSYCQSIIFYLLMKAEARSVRDHPVIARLVELKMLVQKLSPIDKKLQHQLERLLKDVQTPAAPHSAVQVNESNLSSATLKLDQDTEVIVGAESKKMLQERARLDARAQKNANLVVHVPVSKAGHKKVKQLKRPRNGLKDILDDLEDDVGDMEGLVLSKSNLISAVGRPRTLSQVIAEAGRPSKKPKAVSGDADLPVREDLGERRRNYEIQQAAKASVTNDTDDSDGKAEGNGQDEDKDPEEDDFYMQAKQLKEAKQAAKAAKYSRTLLSPVEELDADGKRQITYQMEKNRGLTPYRKKATKNPRKKYKLKHEKAVIRRKGQVREVRRPTSASYGGESTGIRTNLSRSVRFKN</sequence>
<dbReference type="Pfam" id="PF09368">
    <property type="entry name" value="Sas10"/>
    <property type="match status" value="1"/>
</dbReference>
<organism evidence="4 5">
    <name type="scientific">Sphagnum jensenii</name>
    <dbReference type="NCBI Taxonomy" id="128206"/>
    <lineage>
        <taxon>Eukaryota</taxon>
        <taxon>Viridiplantae</taxon>
        <taxon>Streptophyta</taxon>
        <taxon>Embryophyta</taxon>
        <taxon>Bryophyta</taxon>
        <taxon>Sphagnophytina</taxon>
        <taxon>Sphagnopsida</taxon>
        <taxon>Sphagnales</taxon>
        <taxon>Sphagnaceae</taxon>
        <taxon>Sphagnum</taxon>
    </lineage>
</organism>
<feature type="region of interest" description="Disordered" evidence="2">
    <location>
        <begin position="466"/>
        <end position="531"/>
    </location>
</feature>
<feature type="compositionally biased region" description="Basic and acidic residues" evidence="2">
    <location>
        <begin position="37"/>
        <end position="53"/>
    </location>
</feature>
<dbReference type="PANTHER" id="PTHR13237:SF9">
    <property type="entry name" value="NEUROGUIDIN"/>
    <property type="match status" value="1"/>
</dbReference>
<feature type="region of interest" description="Disordered" evidence="2">
    <location>
        <begin position="99"/>
        <end position="127"/>
    </location>
</feature>
<feature type="region of interest" description="Disordered" evidence="2">
    <location>
        <begin position="590"/>
        <end position="643"/>
    </location>
</feature>
<evidence type="ECO:0000313" key="4">
    <source>
        <dbReference type="EMBL" id="CAK9270798.1"/>
    </source>
</evidence>
<keyword evidence="1" id="KW-0597">Phosphoprotein</keyword>
<feature type="region of interest" description="Disordered" evidence="2">
    <location>
        <begin position="1"/>
        <end position="86"/>
    </location>
</feature>